<keyword evidence="2" id="KW-1185">Reference proteome</keyword>
<proteinExistence type="predicted"/>
<evidence type="ECO:0000313" key="2">
    <source>
        <dbReference type="Proteomes" id="UP000772434"/>
    </source>
</evidence>
<protein>
    <submittedName>
        <fullName evidence="1">Uncharacterized protein</fullName>
    </submittedName>
</protein>
<dbReference type="AlphaFoldDB" id="A0A9P5PGY7"/>
<gene>
    <name evidence="1" type="ORF">BDP27DRAFT_1234351</name>
</gene>
<dbReference type="OrthoDB" id="2684108at2759"/>
<reference evidence="1" key="1">
    <citation type="submission" date="2020-11" db="EMBL/GenBank/DDBJ databases">
        <authorList>
            <consortium name="DOE Joint Genome Institute"/>
            <person name="Ahrendt S."/>
            <person name="Riley R."/>
            <person name="Andreopoulos W."/>
            <person name="Labutti K."/>
            <person name="Pangilinan J."/>
            <person name="Ruiz-Duenas F.J."/>
            <person name="Barrasa J.M."/>
            <person name="Sanchez-Garcia M."/>
            <person name="Camarero S."/>
            <person name="Miyauchi S."/>
            <person name="Serrano A."/>
            <person name="Linde D."/>
            <person name="Babiker R."/>
            <person name="Drula E."/>
            <person name="Ayuso-Fernandez I."/>
            <person name="Pacheco R."/>
            <person name="Padilla G."/>
            <person name="Ferreira P."/>
            <person name="Barriuso J."/>
            <person name="Kellner H."/>
            <person name="Castanera R."/>
            <person name="Alfaro M."/>
            <person name="Ramirez L."/>
            <person name="Pisabarro A.G."/>
            <person name="Kuo A."/>
            <person name="Tritt A."/>
            <person name="Lipzen A."/>
            <person name="He G."/>
            <person name="Yan M."/>
            <person name="Ng V."/>
            <person name="Cullen D."/>
            <person name="Martin F."/>
            <person name="Rosso M.-N."/>
            <person name="Henrissat B."/>
            <person name="Hibbett D."/>
            <person name="Martinez A.T."/>
            <person name="Grigoriev I.V."/>
        </authorList>
    </citation>
    <scope>NUCLEOTIDE SEQUENCE</scope>
    <source>
        <strain evidence="1">AH 40177</strain>
    </source>
</reference>
<feature type="non-terminal residue" evidence="1">
    <location>
        <position position="117"/>
    </location>
</feature>
<dbReference type="EMBL" id="JADNRY010000187">
    <property type="protein sequence ID" value="KAF9061885.1"/>
    <property type="molecule type" value="Genomic_DNA"/>
</dbReference>
<comment type="caution">
    <text evidence="1">The sequence shown here is derived from an EMBL/GenBank/DDBJ whole genome shotgun (WGS) entry which is preliminary data.</text>
</comment>
<evidence type="ECO:0000313" key="1">
    <source>
        <dbReference type="EMBL" id="KAF9061885.1"/>
    </source>
</evidence>
<sequence length="117" mass="12771">HEGSMTQVGINTGPRHCRQLGLAKSYQAKLSEEECTAHDEDINGAAGIFWSLILSMMPTEITGPAVRELRENKIPHLATRFVEPGKGFKLTLGNKAVIFSEASRAPPEVYLTKGYSA</sequence>
<organism evidence="1 2">
    <name type="scientific">Rhodocollybia butyracea</name>
    <dbReference type="NCBI Taxonomy" id="206335"/>
    <lineage>
        <taxon>Eukaryota</taxon>
        <taxon>Fungi</taxon>
        <taxon>Dikarya</taxon>
        <taxon>Basidiomycota</taxon>
        <taxon>Agaricomycotina</taxon>
        <taxon>Agaricomycetes</taxon>
        <taxon>Agaricomycetidae</taxon>
        <taxon>Agaricales</taxon>
        <taxon>Marasmiineae</taxon>
        <taxon>Omphalotaceae</taxon>
        <taxon>Rhodocollybia</taxon>
    </lineage>
</organism>
<accession>A0A9P5PGY7</accession>
<dbReference type="Proteomes" id="UP000772434">
    <property type="component" value="Unassembled WGS sequence"/>
</dbReference>
<name>A0A9P5PGY7_9AGAR</name>